<keyword evidence="2" id="KW-0547">Nucleotide-binding</keyword>
<protein>
    <submittedName>
        <fullName evidence="2">ATP-binding protein</fullName>
    </submittedName>
</protein>
<evidence type="ECO:0000313" key="2">
    <source>
        <dbReference type="EMBL" id="MEQ2473082.1"/>
    </source>
</evidence>
<evidence type="ECO:0000313" key="3">
    <source>
        <dbReference type="Proteomes" id="UP001438008"/>
    </source>
</evidence>
<sequence length="65" mass="7217">MSIVRKYVDLLGGTIDVESEPGKGSTFTVILKHRIADESYYVKKRAESSESSSEILEGRNILLAE</sequence>
<gene>
    <name evidence="2" type="ORF">WMO29_11385</name>
</gene>
<accession>A0ABV1FJ25</accession>
<dbReference type="SUPFAM" id="SSF55874">
    <property type="entry name" value="ATPase domain of HSP90 chaperone/DNA topoisomerase II/histidine kinase"/>
    <property type="match status" value="1"/>
</dbReference>
<feature type="domain" description="Histidine kinase/HSP90-like ATPase" evidence="1">
    <location>
        <begin position="1"/>
        <end position="33"/>
    </location>
</feature>
<keyword evidence="3" id="KW-1185">Reference proteome</keyword>
<proteinExistence type="predicted"/>
<reference evidence="2 3" key="1">
    <citation type="submission" date="2024-03" db="EMBL/GenBank/DDBJ databases">
        <title>Human intestinal bacterial collection.</title>
        <authorList>
            <person name="Pauvert C."/>
            <person name="Hitch T.C.A."/>
            <person name="Clavel T."/>
        </authorList>
    </citation>
    <scope>NUCLEOTIDE SEQUENCE [LARGE SCALE GENOMIC DNA]</scope>
    <source>
        <strain evidence="2 3">CLA-AA-H132</strain>
    </source>
</reference>
<keyword evidence="2" id="KW-0067">ATP-binding</keyword>
<dbReference type="Proteomes" id="UP001438008">
    <property type="component" value="Unassembled WGS sequence"/>
</dbReference>
<evidence type="ECO:0000259" key="1">
    <source>
        <dbReference type="Pfam" id="PF02518"/>
    </source>
</evidence>
<dbReference type="RefSeq" id="WP_349164863.1">
    <property type="nucleotide sequence ID" value="NZ_JBBMFE010000010.1"/>
</dbReference>
<dbReference type="GO" id="GO:0005524">
    <property type="term" value="F:ATP binding"/>
    <property type="evidence" value="ECO:0007669"/>
    <property type="project" value="UniProtKB-KW"/>
</dbReference>
<dbReference type="InterPro" id="IPR003594">
    <property type="entry name" value="HATPase_dom"/>
</dbReference>
<dbReference type="EMBL" id="JBBMFE010000010">
    <property type="protein sequence ID" value="MEQ2473082.1"/>
    <property type="molecule type" value="Genomic_DNA"/>
</dbReference>
<dbReference type="Gene3D" id="3.30.565.10">
    <property type="entry name" value="Histidine kinase-like ATPase, C-terminal domain"/>
    <property type="match status" value="1"/>
</dbReference>
<dbReference type="InterPro" id="IPR036890">
    <property type="entry name" value="HATPase_C_sf"/>
</dbReference>
<organism evidence="2 3">
    <name type="scientific">Laedolimicola intestinihominis</name>
    <dbReference type="NCBI Taxonomy" id="3133166"/>
    <lineage>
        <taxon>Bacteria</taxon>
        <taxon>Bacillati</taxon>
        <taxon>Bacillota</taxon>
        <taxon>Clostridia</taxon>
        <taxon>Lachnospirales</taxon>
        <taxon>Lachnospiraceae</taxon>
        <taxon>Laedolimicola</taxon>
    </lineage>
</organism>
<dbReference type="Pfam" id="PF02518">
    <property type="entry name" value="HATPase_c"/>
    <property type="match status" value="1"/>
</dbReference>
<name>A0ABV1FJ25_9FIRM</name>
<comment type="caution">
    <text evidence="2">The sequence shown here is derived from an EMBL/GenBank/DDBJ whole genome shotgun (WGS) entry which is preliminary data.</text>
</comment>